<accession>A0ABR4YK26</accession>
<dbReference type="EMBL" id="JRGF01000003">
    <property type="protein sequence ID" value="KHE42599.1"/>
    <property type="molecule type" value="Genomic_DNA"/>
</dbReference>
<name>A0ABR4YK26_9BACT</name>
<keyword evidence="2" id="KW-0472">Membrane</keyword>
<gene>
    <name evidence="4" type="ORF">LG35_03140</name>
</gene>
<evidence type="ECO:0008006" key="6">
    <source>
        <dbReference type="Google" id="ProtNLM"/>
    </source>
</evidence>
<evidence type="ECO:0000256" key="2">
    <source>
        <dbReference type="ARBA" id="ARBA00023136"/>
    </source>
</evidence>
<dbReference type="SUPFAM" id="SSF56935">
    <property type="entry name" value="Porins"/>
    <property type="match status" value="1"/>
</dbReference>
<keyword evidence="5" id="KW-1185">Reference proteome</keyword>
<sequence>MTVIAAFLAAGVLTAQEDAASSITQRIEVTRQYVPELGEAQKLDFPPRMADTVTLKPDISYAITPTPWKSVFDTEPIAPVAISTAEYRHQRPFYLMLGGGYPAQSRLDFYAAFSTPRDIRAGVYANHVGQWAKLENERGTKEPASWTENGVGLYAGRDFGTRSLDFDIRYGYNYYTTMDKVWTGYMEPENIYYHKVQTSLTFGDAFTDLSRFNYRFGIAGSLWGTVVENPAASAFADFGWKAGRRGAVVVGASFEGAWNDWDTGDWYAALVPEYRLRTDRLSLHVGVKFYYDSFRLSATDCGSHFFVLPKVGVSYELADAFIPYASLDGEIGTGNYLELAGLNPYIHEADIAGAKRAELRGGFRGDAGDVVTYDVYAGYLIGELPYFLKTGETFVPRLAPVNLFYAGAGVGLKLPMGFGLQAGVRYDSYNNAGNFWSGRGGRVGMGIPEFTVTGRASYCYRDRFSVGISVEVLGERRFASLQNLDTAVPATVNLKVDAEYKTGPRFSIFAAGDNLLNRRIYRCLGYPALGANAVAGIRMLF</sequence>
<evidence type="ECO:0000256" key="1">
    <source>
        <dbReference type="ARBA" id="ARBA00004442"/>
    </source>
</evidence>
<dbReference type="InterPro" id="IPR036942">
    <property type="entry name" value="Beta-barrel_TonB_sf"/>
</dbReference>
<comment type="caution">
    <text evidence="4">The sequence shown here is derived from an EMBL/GenBank/DDBJ whole genome shotgun (WGS) entry which is preliminary data.</text>
</comment>
<protein>
    <recommendedName>
        <fullName evidence="6">TonB-dependent receptor</fullName>
    </recommendedName>
</protein>
<evidence type="ECO:0000256" key="3">
    <source>
        <dbReference type="ARBA" id="ARBA00023237"/>
    </source>
</evidence>
<organism evidence="4 5">
    <name type="scientific">Alistipes inops</name>
    <dbReference type="NCBI Taxonomy" id="1501391"/>
    <lineage>
        <taxon>Bacteria</taxon>
        <taxon>Pseudomonadati</taxon>
        <taxon>Bacteroidota</taxon>
        <taxon>Bacteroidia</taxon>
        <taxon>Bacteroidales</taxon>
        <taxon>Rikenellaceae</taxon>
        <taxon>Alistipes</taxon>
    </lineage>
</organism>
<dbReference type="Gene3D" id="2.40.170.20">
    <property type="entry name" value="TonB-dependent receptor, beta-barrel domain"/>
    <property type="match status" value="1"/>
</dbReference>
<reference evidence="4 5" key="1">
    <citation type="submission" date="2014-09" db="EMBL/GenBank/DDBJ databases">
        <title>Alistipes sp. 627, sp. nov., a novel member of the family Rikenellaceae isolated from human faeces.</title>
        <authorList>
            <person name="Shkoporov A.N."/>
            <person name="Chaplin A.V."/>
            <person name="Motuzova O.V."/>
            <person name="Kafarskaia L.I."/>
            <person name="Khokhlova E.V."/>
            <person name="Efimov B.A."/>
        </authorList>
    </citation>
    <scope>NUCLEOTIDE SEQUENCE [LARGE SCALE GENOMIC DNA]</scope>
    <source>
        <strain evidence="4 5">627</strain>
    </source>
</reference>
<keyword evidence="3" id="KW-0998">Cell outer membrane</keyword>
<comment type="subcellular location">
    <subcellularLocation>
        <location evidence="1">Cell outer membrane</location>
    </subcellularLocation>
</comment>
<evidence type="ECO:0000313" key="5">
    <source>
        <dbReference type="Proteomes" id="UP000030889"/>
    </source>
</evidence>
<evidence type="ECO:0000313" key="4">
    <source>
        <dbReference type="EMBL" id="KHE42599.1"/>
    </source>
</evidence>
<proteinExistence type="predicted"/>
<dbReference type="Proteomes" id="UP000030889">
    <property type="component" value="Unassembled WGS sequence"/>
</dbReference>